<dbReference type="SUPFAM" id="SSF51197">
    <property type="entry name" value="Clavaminate synthase-like"/>
    <property type="match status" value="1"/>
</dbReference>
<evidence type="ECO:0000256" key="5">
    <source>
        <dbReference type="ARBA" id="ARBA00023004"/>
    </source>
</evidence>
<evidence type="ECO:0000256" key="1">
    <source>
        <dbReference type="ARBA" id="ARBA00001961"/>
    </source>
</evidence>
<dbReference type="PROSITE" id="PS51471">
    <property type="entry name" value="FE2OG_OXY"/>
    <property type="match status" value="1"/>
</dbReference>
<evidence type="ECO:0000259" key="6">
    <source>
        <dbReference type="PROSITE" id="PS51471"/>
    </source>
</evidence>
<dbReference type="Gene3D" id="2.60.120.620">
    <property type="entry name" value="q2cbj1_9rhob like domain"/>
    <property type="match status" value="1"/>
</dbReference>
<dbReference type="GO" id="GO:0016705">
    <property type="term" value="F:oxidoreductase activity, acting on paired donors, with incorporation or reduction of molecular oxygen"/>
    <property type="evidence" value="ECO:0007669"/>
    <property type="project" value="InterPro"/>
</dbReference>
<dbReference type="InterPro" id="IPR006620">
    <property type="entry name" value="Pro_4_hyd_alph"/>
</dbReference>
<dbReference type="GO" id="GO:0031418">
    <property type="term" value="F:L-ascorbic acid binding"/>
    <property type="evidence" value="ECO:0007669"/>
    <property type="project" value="InterPro"/>
</dbReference>
<keyword evidence="2" id="KW-0479">Metal-binding</keyword>
<feature type="domain" description="Fe2OG dioxygenase" evidence="6">
    <location>
        <begin position="123"/>
        <end position="215"/>
    </location>
</feature>
<reference evidence="7" key="1">
    <citation type="journal article" date="2020" name="Nature">
        <title>Giant virus diversity and host interactions through global metagenomics.</title>
        <authorList>
            <person name="Schulz F."/>
            <person name="Roux S."/>
            <person name="Paez-Espino D."/>
            <person name="Jungbluth S."/>
            <person name="Walsh D.A."/>
            <person name="Denef V.J."/>
            <person name="McMahon K.D."/>
            <person name="Konstantinidis K.T."/>
            <person name="Eloe-Fadrosh E.A."/>
            <person name="Kyrpides N.C."/>
            <person name="Woyke T."/>
        </authorList>
    </citation>
    <scope>NUCLEOTIDE SEQUENCE</scope>
    <source>
        <strain evidence="7">GVMAG-M-3300010160-4</strain>
    </source>
</reference>
<dbReference type="SMART" id="SM00702">
    <property type="entry name" value="P4Hc"/>
    <property type="match status" value="1"/>
</dbReference>
<dbReference type="GO" id="GO:0005506">
    <property type="term" value="F:iron ion binding"/>
    <property type="evidence" value="ECO:0007669"/>
    <property type="project" value="InterPro"/>
</dbReference>
<comment type="cofactor">
    <cofactor evidence="1">
        <name>L-ascorbate</name>
        <dbReference type="ChEBI" id="CHEBI:38290"/>
    </cofactor>
</comment>
<keyword evidence="5" id="KW-0408">Iron</keyword>
<evidence type="ECO:0000313" key="7">
    <source>
        <dbReference type="EMBL" id="QHS89890.1"/>
    </source>
</evidence>
<name>A0A6C0BCV9_9ZZZZ</name>
<evidence type="ECO:0000256" key="2">
    <source>
        <dbReference type="ARBA" id="ARBA00022723"/>
    </source>
</evidence>
<accession>A0A6C0BCV9</accession>
<dbReference type="InterPro" id="IPR005123">
    <property type="entry name" value="Oxoglu/Fe-dep_dioxygenase_dom"/>
</dbReference>
<proteinExistence type="predicted"/>
<protein>
    <recommendedName>
        <fullName evidence="6">Fe2OG dioxygenase domain-containing protein</fullName>
    </recommendedName>
</protein>
<evidence type="ECO:0000256" key="3">
    <source>
        <dbReference type="ARBA" id="ARBA00022964"/>
    </source>
</evidence>
<evidence type="ECO:0000256" key="4">
    <source>
        <dbReference type="ARBA" id="ARBA00023002"/>
    </source>
</evidence>
<organism evidence="7">
    <name type="scientific">viral metagenome</name>
    <dbReference type="NCBI Taxonomy" id="1070528"/>
    <lineage>
        <taxon>unclassified sequences</taxon>
        <taxon>metagenomes</taxon>
        <taxon>organismal metagenomes</taxon>
    </lineage>
</organism>
<dbReference type="EMBL" id="MN739120">
    <property type="protein sequence ID" value="QHS89890.1"/>
    <property type="molecule type" value="Genomic_DNA"/>
</dbReference>
<dbReference type="AlphaFoldDB" id="A0A6C0BCV9"/>
<dbReference type="GO" id="GO:0051213">
    <property type="term" value="F:dioxygenase activity"/>
    <property type="evidence" value="ECO:0007669"/>
    <property type="project" value="UniProtKB-KW"/>
</dbReference>
<keyword evidence="3" id="KW-0223">Dioxygenase</keyword>
<keyword evidence="4" id="KW-0560">Oxidoreductase</keyword>
<sequence length="245" mass="28371">MSRNLLIDFVDQSGYEDMNENLRLMRISLERDSKNIKNKDKLNKTYRIKNFINEQTCLWIINESEKYALENGGWTKKRHKNYPTTDLPVREIQSLSIPLMNLSIKDILPLIANYYDLNPYFLNIIDLFVVKYDVKGQNHLGFHRDGSIISFNILLNNQFEGGGTIINHIGNDNNVEQIIHESERGELFIHSGKLMHSGRKITSGKRYIIVGFVEYIFNFSKIGSGNDTKFNTFDIPIDEMGRTDG</sequence>